<proteinExistence type="inferred from homology"/>
<evidence type="ECO:0000256" key="4">
    <source>
        <dbReference type="ARBA" id="ARBA00022989"/>
    </source>
</evidence>
<evidence type="ECO:0000256" key="6">
    <source>
        <dbReference type="SAM" id="Phobius"/>
    </source>
</evidence>
<dbReference type="AlphaFoldDB" id="A0AA36Y4J0"/>
<feature type="domain" description="GtrA/DPMS transmembrane" evidence="7">
    <location>
        <begin position="34"/>
        <end position="151"/>
    </location>
</feature>
<dbReference type="GO" id="GO:0005886">
    <property type="term" value="C:plasma membrane"/>
    <property type="evidence" value="ECO:0007669"/>
    <property type="project" value="TreeGrafter"/>
</dbReference>
<comment type="caution">
    <text evidence="8">The sequence shown here is derived from an EMBL/GenBank/DDBJ whole genome shotgun (WGS) entry which is preliminary data.</text>
</comment>
<sequence>MENTREDIFDRMMGLPGLQILKPWYSKHKEVLLYLFFGGLAVFLNLALFVLFTKRFGWGALFANVVDWVICVLFQFITNKTWVFDAETDSAKGFWAQLAGFFSGRLLTLGVEELMLFVFIDRLHWNSLLVKLIAQIVVIVSNYVISKFFVFKKKD</sequence>
<evidence type="ECO:0000256" key="5">
    <source>
        <dbReference type="ARBA" id="ARBA00023136"/>
    </source>
</evidence>
<dbReference type="Pfam" id="PF04138">
    <property type="entry name" value="GtrA_DPMS_TM"/>
    <property type="match status" value="1"/>
</dbReference>
<evidence type="ECO:0000313" key="9">
    <source>
        <dbReference type="Proteomes" id="UP000018466"/>
    </source>
</evidence>
<accession>A0AA36Y4J0</accession>
<dbReference type="InterPro" id="IPR007267">
    <property type="entry name" value="GtrA_DPMS_TM"/>
</dbReference>
<feature type="transmembrane region" description="Helical" evidence="6">
    <location>
        <begin position="98"/>
        <end position="120"/>
    </location>
</feature>
<keyword evidence="5 6" id="KW-0472">Membrane</keyword>
<dbReference type="Proteomes" id="UP000018466">
    <property type="component" value="Unassembled WGS sequence"/>
</dbReference>
<protein>
    <recommendedName>
        <fullName evidence="7">GtrA/DPMS transmembrane domain-containing protein</fullName>
    </recommendedName>
</protein>
<evidence type="ECO:0000259" key="7">
    <source>
        <dbReference type="Pfam" id="PF04138"/>
    </source>
</evidence>
<dbReference type="GO" id="GO:0000271">
    <property type="term" value="P:polysaccharide biosynthetic process"/>
    <property type="evidence" value="ECO:0007669"/>
    <property type="project" value="InterPro"/>
</dbReference>
<comment type="subcellular location">
    <subcellularLocation>
        <location evidence="1">Membrane</location>
        <topology evidence="1">Multi-pass membrane protein</topology>
    </subcellularLocation>
</comment>
<name>A0AA36Y4J0_9FIRM</name>
<evidence type="ECO:0000313" key="8">
    <source>
        <dbReference type="EMBL" id="EHO16576.1"/>
    </source>
</evidence>
<feature type="transmembrane region" description="Helical" evidence="6">
    <location>
        <begin position="132"/>
        <end position="151"/>
    </location>
</feature>
<reference evidence="8 9" key="1">
    <citation type="submission" date="2011-10" db="EMBL/GenBank/DDBJ databases">
        <title>The Genome Sequence of Lachnospiraceae bacterium ACC2.</title>
        <authorList>
            <consortium name="The Broad Institute Genome Sequencing Platform"/>
            <person name="Earl A."/>
            <person name="Ward D."/>
            <person name="Feldgarden M."/>
            <person name="Gevers D."/>
            <person name="Sizova M."/>
            <person name="Hazen A."/>
            <person name="Epstein S."/>
            <person name="Young S.K."/>
            <person name="Zeng Q."/>
            <person name="Gargeya S."/>
            <person name="Fitzgerald M."/>
            <person name="Haas B."/>
            <person name="Abouelleil A."/>
            <person name="Alvarado L."/>
            <person name="Arachchi H.M."/>
            <person name="Berlin A."/>
            <person name="Brown A."/>
            <person name="Chapman S.B."/>
            <person name="Chen Z."/>
            <person name="Dunbar C."/>
            <person name="Freedman E."/>
            <person name="Gearin G."/>
            <person name="Goldberg J."/>
            <person name="Griggs A."/>
            <person name="Gujja S."/>
            <person name="Heiman D."/>
            <person name="Howarth C."/>
            <person name="Larson L."/>
            <person name="Lui A."/>
            <person name="MacDonald P.J.P."/>
            <person name="Montmayeur A."/>
            <person name="Murphy C."/>
            <person name="Neiman D."/>
            <person name="Pearson M."/>
            <person name="Priest M."/>
            <person name="Roberts A."/>
            <person name="Saif S."/>
            <person name="Shea T."/>
            <person name="Shenoy N."/>
            <person name="Sisk P."/>
            <person name="Stolte C."/>
            <person name="Sykes S."/>
            <person name="Wortman J."/>
            <person name="Nusbaum C."/>
            <person name="Birren B."/>
        </authorList>
    </citation>
    <scope>NUCLEOTIDE SEQUENCE [LARGE SCALE GENOMIC DNA]</scope>
    <source>
        <strain evidence="8 9">ACC2</strain>
    </source>
</reference>
<evidence type="ECO:0000256" key="2">
    <source>
        <dbReference type="ARBA" id="ARBA00009399"/>
    </source>
</evidence>
<feature type="transmembrane region" description="Helical" evidence="6">
    <location>
        <begin position="58"/>
        <end position="77"/>
    </location>
</feature>
<organism evidence="8 9">
    <name type="scientific">Stomatobaculum longum</name>
    <dbReference type="NCBI Taxonomy" id="796942"/>
    <lineage>
        <taxon>Bacteria</taxon>
        <taxon>Bacillati</taxon>
        <taxon>Bacillota</taxon>
        <taxon>Clostridia</taxon>
        <taxon>Lachnospirales</taxon>
        <taxon>Lachnospiraceae</taxon>
        <taxon>Stomatobaculum</taxon>
    </lineage>
</organism>
<evidence type="ECO:0000256" key="1">
    <source>
        <dbReference type="ARBA" id="ARBA00004141"/>
    </source>
</evidence>
<evidence type="ECO:0000256" key="3">
    <source>
        <dbReference type="ARBA" id="ARBA00022692"/>
    </source>
</evidence>
<dbReference type="InterPro" id="IPR051401">
    <property type="entry name" value="GtrA_CellWall_Glycosyl"/>
</dbReference>
<keyword evidence="4 6" id="KW-1133">Transmembrane helix</keyword>
<dbReference type="PANTHER" id="PTHR38459:SF5">
    <property type="entry name" value="CELL WALL TEICHOIC ACID GLYCOSYLATION PROTEIN GTCA"/>
    <property type="match status" value="1"/>
</dbReference>
<feature type="transmembrane region" description="Helical" evidence="6">
    <location>
        <begin position="31"/>
        <end position="52"/>
    </location>
</feature>
<dbReference type="PANTHER" id="PTHR38459">
    <property type="entry name" value="PROPHAGE BACTOPRENOL-LINKED GLUCOSE TRANSLOCASE HOMOLOG"/>
    <property type="match status" value="1"/>
</dbReference>
<gene>
    <name evidence="8" type="ORF">HMPREF9623_01275</name>
</gene>
<dbReference type="EMBL" id="AGEL01000007">
    <property type="protein sequence ID" value="EHO16576.1"/>
    <property type="molecule type" value="Genomic_DNA"/>
</dbReference>
<dbReference type="RefSeq" id="WP_009533108.1">
    <property type="nucleotide sequence ID" value="NZ_CAUVLT010000023.1"/>
</dbReference>
<keyword evidence="9" id="KW-1185">Reference proteome</keyword>
<keyword evidence="3 6" id="KW-0812">Transmembrane</keyword>
<dbReference type="GeneID" id="86941031"/>
<comment type="similarity">
    <text evidence="2">Belongs to the GtrA family.</text>
</comment>